<keyword evidence="1" id="KW-0472">Membrane</keyword>
<dbReference type="Proteomes" id="UP000276133">
    <property type="component" value="Unassembled WGS sequence"/>
</dbReference>
<dbReference type="EMBL" id="REGN01004903">
    <property type="protein sequence ID" value="RNA15701.1"/>
    <property type="molecule type" value="Genomic_DNA"/>
</dbReference>
<accession>A0A3M7QX61</accession>
<protein>
    <submittedName>
        <fullName evidence="2">Uncharacterized protein</fullName>
    </submittedName>
</protein>
<name>A0A3M7QX61_BRAPC</name>
<keyword evidence="1" id="KW-1133">Transmembrane helix</keyword>
<dbReference type="AlphaFoldDB" id="A0A3M7QX61"/>
<keyword evidence="3" id="KW-1185">Reference proteome</keyword>
<reference evidence="2 3" key="1">
    <citation type="journal article" date="2018" name="Sci. Rep.">
        <title>Genomic signatures of local adaptation to the degree of environmental predictability in rotifers.</title>
        <authorList>
            <person name="Franch-Gras L."/>
            <person name="Hahn C."/>
            <person name="Garcia-Roger E.M."/>
            <person name="Carmona M.J."/>
            <person name="Serra M."/>
            <person name="Gomez A."/>
        </authorList>
    </citation>
    <scope>NUCLEOTIDE SEQUENCE [LARGE SCALE GENOMIC DNA]</scope>
    <source>
        <strain evidence="2">HYR1</strain>
    </source>
</reference>
<keyword evidence="1" id="KW-0812">Transmembrane</keyword>
<proteinExistence type="predicted"/>
<comment type="caution">
    <text evidence="2">The sequence shown here is derived from an EMBL/GenBank/DDBJ whole genome shotgun (WGS) entry which is preliminary data.</text>
</comment>
<evidence type="ECO:0000256" key="1">
    <source>
        <dbReference type="SAM" id="Phobius"/>
    </source>
</evidence>
<organism evidence="2 3">
    <name type="scientific">Brachionus plicatilis</name>
    <name type="common">Marine rotifer</name>
    <name type="synonym">Brachionus muelleri</name>
    <dbReference type="NCBI Taxonomy" id="10195"/>
    <lineage>
        <taxon>Eukaryota</taxon>
        <taxon>Metazoa</taxon>
        <taxon>Spiralia</taxon>
        <taxon>Gnathifera</taxon>
        <taxon>Rotifera</taxon>
        <taxon>Eurotatoria</taxon>
        <taxon>Monogononta</taxon>
        <taxon>Pseudotrocha</taxon>
        <taxon>Ploima</taxon>
        <taxon>Brachionidae</taxon>
        <taxon>Brachionus</taxon>
    </lineage>
</organism>
<feature type="transmembrane region" description="Helical" evidence="1">
    <location>
        <begin position="82"/>
        <end position="105"/>
    </location>
</feature>
<evidence type="ECO:0000313" key="2">
    <source>
        <dbReference type="EMBL" id="RNA15701.1"/>
    </source>
</evidence>
<gene>
    <name evidence="2" type="ORF">BpHYR1_027108</name>
</gene>
<sequence length="152" mass="17708">MQKARCLRLSFGLEPSRFDTYKHFLATLPTIGHKLAHIDQKSNLKIANSCLFRIIACLYIRLSNPVDHSKSSFRRQLNHSIFATLIISCFALLTRHLLFLALKLFKTRSFLIKHSNHLQTPVNTLNRVDTLLFAHLRKLHLLLVDKHRLKPF</sequence>
<evidence type="ECO:0000313" key="3">
    <source>
        <dbReference type="Proteomes" id="UP000276133"/>
    </source>
</evidence>